<protein>
    <recommendedName>
        <fullName evidence="4">Arylsulfotransferase</fullName>
    </recommendedName>
</protein>
<dbReference type="eggNOG" id="ENOG502SHE7">
    <property type="taxonomic scope" value="Eukaryota"/>
</dbReference>
<evidence type="ECO:0000313" key="3">
    <source>
        <dbReference type="Proteomes" id="UP000006701"/>
    </source>
</evidence>
<sequence>MRSPEFLNLFHLIALLAGGLCVSAKSIASAASVWPLQTFRSTPITAPYMNVTKNGKTEPGYLFISPYDLLQKTGHPMIYADDGELVWHGPLMNVSAFQPQMLDGEPVLAYWDGYLFTGFGFGGITILNSSYQEIHRVTLSGDDEKYVTIDDSRTYESYLDVHESQITDQGTILVTAVNVTQMDLSSIGGPKDGWVQDSLFYEIDIKTNKVLFRWSTVEHVSEVPLSNAVFALGDTGHSKDNPYKYPHLNSVAKYGDSYLISSRLMCSIFLIDKNGNVTWTLHGQTGGDFKLGPGTRFCYQHDLRFIAHTEDRITLHLHNNENTAFTTHPILTTGLILELDMQNRTVSLLKKFWDAEDPVFAPSQGSYQSLPNGHVLMEHGAVPKLEEYDENGAVVMRARFGYDYVMNSYRGYRSAWTGRPNTKPDVLACPEQGGMAVYVSWNGATDVQSWKVMTGSAEDKLSAAQIAPKNGFETKVWLDKISEKVTVEAVGGVGHGTKSEVVTVGQGC</sequence>
<dbReference type="InterPro" id="IPR015943">
    <property type="entry name" value="WD40/YVTN_repeat-like_dom_sf"/>
</dbReference>
<dbReference type="InterPro" id="IPR039535">
    <property type="entry name" value="ASST-like"/>
</dbReference>
<dbReference type="OMA" id="EPVLAYW"/>
<dbReference type="VEuPathDB" id="FungiDB:ACLA_014070"/>
<feature type="chain" id="PRO_5002632869" description="Arylsulfotransferase" evidence="1">
    <location>
        <begin position="25"/>
        <end position="508"/>
    </location>
</feature>
<feature type="signal peptide" evidence="1">
    <location>
        <begin position="1"/>
        <end position="24"/>
    </location>
</feature>
<dbReference type="KEGG" id="act:ACLA_014070"/>
<dbReference type="Proteomes" id="UP000006701">
    <property type="component" value="Unassembled WGS sequence"/>
</dbReference>
<dbReference type="Pfam" id="PF14269">
    <property type="entry name" value="Arylsulfotran_2"/>
    <property type="match status" value="1"/>
</dbReference>
<organism evidence="2 3">
    <name type="scientific">Aspergillus clavatus (strain ATCC 1007 / CBS 513.65 / DSM 816 / NCTC 3887 / NRRL 1 / QM 1276 / 107)</name>
    <dbReference type="NCBI Taxonomy" id="344612"/>
    <lineage>
        <taxon>Eukaryota</taxon>
        <taxon>Fungi</taxon>
        <taxon>Dikarya</taxon>
        <taxon>Ascomycota</taxon>
        <taxon>Pezizomycotina</taxon>
        <taxon>Eurotiomycetes</taxon>
        <taxon>Eurotiomycetidae</taxon>
        <taxon>Eurotiales</taxon>
        <taxon>Aspergillaceae</taxon>
        <taxon>Aspergillus</taxon>
        <taxon>Aspergillus subgen. Fumigati</taxon>
    </lineage>
</organism>
<dbReference type="InterPro" id="IPR053143">
    <property type="entry name" value="Arylsulfate_ST"/>
</dbReference>
<keyword evidence="3" id="KW-1185">Reference proteome</keyword>
<dbReference type="PANTHER" id="PTHR35340:SF6">
    <property type="entry name" value="ASST-DOMAIN-CONTAINING PROTEIN"/>
    <property type="match status" value="1"/>
</dbReference>
<dbReference type="Gene3D" id="2.130.10.10">
    <property type="entry name" value="YVTN repeat-like/Quinoprotein amine dehydrogenase"/>
    <property type="match status" value="1"/>
</dbReference>
<accession>A1CB52</accession>
<evidence type="ECO:0000256" key="1">
    <source>
        <dbReference type="SAM" id="SignalP"/>
    </source>
</evidence>
<dbReference type="InterPro" id="IPR011047">
    <property type="entry name" value="Quinoprotein_ADH-like_sf"/>
</dbReference>
<evidence type="ECO:0000313" key="2">
    <source>
        <dbReference type="EMBL" id="EAW12970.1"/>
    </source>
</evidence>
<dbReference type="STRING" id="344612.A1CB52"/>
<gene>
    <name evidence="2" type="ORF">ACLA_014070</name>
</gene>
<evidence type="ECO:0008006" key="4">
    <source>
        <dbReference type="Google" id="ProtNLM"/>
    </source>
</evidence>
<dbReference type="GeneID" id="4706093"/>
<dbReference type="HOGENOM" id="CLU_018249_2_1_1"/>
<dbReference type="EMBL" id="DS027049">
    <property type="protein sequence ID" value="EAW12970.1"/>
    <property type="molecule type" value="Genomic_DNA"/>
</dbReference>
<dbReference type="OrthoDB" id="5377172at2759"/>
<proteinExistence type="predicted"/>
<dbReference type="PANTHER" id="PTHR35340">
    <property type="entry name" value="PQQ ENZYME REPEAT PROTEIN-RELATED"/>
    <property type="match status" value="1"/>
</dbReference>
<keyword evidence="1" id="KW-0732">Signal</keyword>
<name>A1CB52_ASPCL</name>
<dbReference type="RefSeq" id="XP_001274396.1">
    <property type="nucleotide sequence ID" value="XM_001274395.1"/>
</dbReference>
<dbReference type="AlphaFoldDB" id="A1CB52"/>
<dbReference type="SUPFAM" id="SSF50998">
    <property type="entry name" value="Quinoprotein alcohol dehydrogenase-like"/>
    <property type="match status" value="1"/>
</dbReference>
<reference evidence="2 3" key="1">
    <citation type="journal article" date="2008" name="PLoS Genet.">
        <title>Genomic islands in the pathogenic filamentous fungus Aspergillus fumigatus.</title>
        <authorList>
            <person name="Fedorova N.D."/>
            <person name="Khaldi N."/>
            <person name="Joardar V.S."/>
            <person name="Maiti R."/>
            <person name="Amedeo P."/>
            <person name="Anderson M.J."/>
            <person name="Crabtree J."/>
            <person name="Silva J.C."/>
            <person name="Badger J.H."/>
            <person name="Albarraq A."/>
            <person name="Angiuoli S."/>
            <person name="Bussey H."/>
            <person name="Bowyer P."/>
            <person name="Cotty P.J."/>
            <person name="Dyer P.S."/>
            <person name="Egan A."/>
            <person name="Galens K."/>
            <person name="Fraser-Liggett C.M."/>
            <person name="Haas B.J."/>
            <person name="Inman J.M."/>
            <person name="Kent R."/>
            <person name="Lemieux S."/>
            <person name="Malavazi I."/>
            <person name="Orvis J."/>
            <person name="Roemer T."/>
            <person name="Ronning C.M."/>
            <person name="Sundaram J.P."/>
            <person name="Sutton G."/>
            <person name="Turner G."/>
            <person name="Venter J.C."/>
            <person name="White O.R."/>
            <person name="Whitty B.R."/>
            <person name="Youngman P."/>
            <person name="Wolfe K.H."/>
            <person name="Goldman G.H."/>
            <person name="Wortman J.R."/>
            <person name="Jiang B."/>
            <person name="Denning D.W."/>
            <person name="Nierman W.C."/>
        </authorList>
    </citation>
    <scope>NUCLEOTIDE SEQUENCE [LARGE SCALE GENOMIC DNA]</scope>
    <source>
        <strain evidence="3">ATCC 1007 / CBS 513.65 / DSM 816 / NCTC 3887 / NRRL 1</strain>
    </source>
</reference>